<keyword evidence="1" id="KW-0175">Coiled coil</keyword>
<dbReference type="Proteomes" id="UP001487740">
    <property type="component" value="Unassembled WGS sequence"/>
</dbReference>
<feature type="region of interest" description="Disordered" evidence="2">
    <location>
        <begin position="373"/>
        <end position="392"/>
    </location>
</feature>
<feature type="region of interest" description="Disordered" evidence="2">
    <location>
        <begin position="91"/>
        <end position="130"/>
    </location>
</feature>
<sequence>MVKEGWKEDWEGGKTVGLVGLVVSRVQICQRCGRAWRGRGVGGGNGRRRAGGAGREAPQYTGARDSDGMLLPLSRVALLLAALLASCRAANVTTPEPTTSSEATTVATTTTQEKQEDVSVTTTETPSTTPKITADNVLEEVSHLLEKLREVAASMREAREEHERLAEAVAQVTAAVKDMGEHNLHIKKKVRKMSKGLKKNSHNKKIKDGIKSLQRDHQRILHAMSLSGINITRLHNHTRKHNLTHPRPNHKNQHGRNRKNHNNNAATTTTTPLPENATKSPDQKALEEEVEGEVIKEALTEKRKDGEDEVGGSTDNLIPELVVDPPSATDPPLPADCTEVMQRGNWTSGVYLVQPQGLQPIKVGHIYTHTHTYPPTHPPNPPTHTHISRVPP</sequence>
<feature type="compositionally biased region" description="Low complexity" evidence="2">
    <location>
        <begin position="262"/>
        <end position="279"/>
    </location>
</feature>
<protein>
    <submittedName>
        <fullName evidence="3">Uncharacterized protein</fullName>
    </submittedName>
</protein>
<evidence type="ECO:0000256" key="2">
    <source>
        <dbReference type="SAM" id="MobiDB-lite"/>
    </source>
</evidence>
<organism evidence="3 4">
    <name type="scientific">Scylla paramamosain</name>
    <name type="common">Mud crab</name>
    <dbReference type="NCBI Taxonomy" id="85552"/>
    <lineage>
        <taxon>Eukaryota</taxon>
        <taxon>Metazoa</taxon>
        <taxon>Ecdysozoa</taxon>
        <taxon>Arthropoda</taxon>
        <taxon>Crustacea</taxon>
        <taxon>Multicrustacea</taxon>
        <taxon>Malacostraca</taxon>
        <taxon>Eumalacostraca</taxon>
        <taxon>Eucarida</taxon>
        <taxon>Decapoda</taxon>
        <taxon>Pleocyemata</taxon>
        <taxon>Brachyura</taxon>
        <taxon>Eubrachyura</taxon>
        <taxon>Portunoidea</taxon>
        <taxon>Portunidae</taxon>
        <taxon>Portuninae</taxon>
        <taxon>Scylla</taxon>
    </lineage>
</organism>
<feature type="region of interest" description="Disordered" evidence="2">
    <location>
        <begin position="239"/>
        <end position="328"/>
    </location>
</feature>
<feature type="compositionally biased region" description="Low complexity" evidence="2">
    <location>
        <begin position="91"/>
        <end position="111"/>
    </location>
</feature>
<feature type="region of interest" description="Disordered" evidence="2">
    <location>
        <begin position="39"/>
        <end position="66"/>
    </location>
</feature>
<evidence type="ECO:0000313" key="3">
    <source>
        <dbReference type="EMBL" id="KAK8375927.1"/>
    </source>
</evidence>
<keyword evidence="4" id="KW-1185">Reference proteome</keyword>
<evidence type="ECO:0000256" key="1">
    <source>
        <dbReference type="SAM" id="Coils"/>
    </source>
</evidence>
<gene>
    <name evidence="3" type="ORF">O3P69_008568</name>
</gene>
<accession>A0AAW0SMD1</accession>
<dbReference type="EMBL" id="JARAKH010000049">
    <property type="protein sequence ID" value="KAK8375927.1"/>
    <property type="molecule type" value="Genomic_DNA"/>
</dbReference>
<dbReference type="AlphaFoldDB" id="A0AAW0SMD1"/>
<feature type="compositionally biased region" description="Basic and acidic residues" evidence="2">
    <location>
        <begin position="281"/>
        <end position="306"/>
    </location>
</feature>
<feature type="coiled-coil region" evidence="1">
    <location>
        <begin position="138"/>
        <end position="175"/>
    </location>
</feature>
<reference evidence="3 4" key="1">
    <citation type="submission" date="2023-03" db="EMBL/GenBank/DDBJ databases">
        <title>High-quality genome of Scylla paramamosain provides insights in environmental adaptation.</title>
        <authorList>
            <person name="Zhang L."/>
        </authorList>
    </citation>
    <scope>NUCLEOTIDE SEQUENCE [LARGE SCALE GENOMIC DNA]</scope>
    <source>
        <strain evidence="3">LZ_2023a</strain>
        <tissue evidence="3">Muscle</tissue>
    </source>
</reference>
<feature type="compositionally biased region" description="Basic residues" evidence="2">
    <location>
        <begin position="239"/>
        <end position="261"/>
    </location>
</feature>
<proteinExistence type="predicted"/>
<feature type="compositionally biased region" description="Low complexity" evidence="2">
    <location>
        <begin position="118"/>
        <end position="130"/>
    </location>
</feature>
<comment type="caution">
    <text evidence="3">The sequence shown here is derived from an EMBL/GenBank/DDBJ whole genome shotgun (WGS) entry which is preliminary data.</text>
</comment>
<evidence type="ECO:0000313" key="4">
    <source>
        <dbReference type="Proteomes" id="UP001487740"/>
    </source>
</evidence>
<name>A0AAW0SMD1_SCYPA</name>